<dbReference type="EMBL" id="UOEM01000097">
    <property type="protein sequence ID" value="VAW16362.1"/>
    <property type="molecule type" value="Genomic_DNA"/>
</dbReference>
<dbReference type="PROSITE" id="PS50928">
    <property type="entry name" value="ABC_TM1"/>
    <property type="match status" value="1"/>
</dbReference>
<dbReference type="InterPro" id="IPR000515">
    <property type="entry name" value="MetI-like"/>
</dbReference>
<evidence type="ECO:0000256" key="2">
    <source>
        <dbReference type="ARBA" id="ARBA00022448"/>
    </source>
</evidence>
<dbReference type="Gene3D" id="1.10.3720.10">
    <property type="entry name" value="MetI-like"/>
    <property type="match status" value="1"/>
</dbReference>
<feature type="domain" description="ABC transmembrane type-1" evidence="8">
    <location>
        <begin position="101"/>
        <end position="311"/>
    </location>
</feature>
<dbReference type="InterPro" id="IPR045621">
    <property type="entry name" value="BPD_transp_1_N"/>
</dbReference>
<feature type="transmembrane region" description="Helical" evidence="7">
    <location>
        <begin position="9"/>
        <end position="29"/>
    </location>
</feature>
<dbReference type="CDD" id="cd06261">
    <property type="entry name" value="TM_PBP2"/>
    <property type="match status" value="1"/>
</dbReference>
<evidence type="ECO:0000256" key="4">
    <source>
        <dbReference type="ARBA" id="ARBA00022692"/>
    </source>
</evidence>
<name>A0A3B0TPJ3_9ZZZZ</name>
<sequence>MLYYIVKRLLILPFLLFVFSIIAFLLIQAPPGDFVTSYVAELAASGSSMDQVQIEALRELYGLDRPVYVQYFKWITRMLQGDLGISLDFQKPIADLIGQRLLLTVILGLATFFFTFAIALPIGIISATRQYSFFDYFFTVFNYVGVATPTFMTALILMWLAFSQLGITITGLFSPEYADQPWSFGRAVDLGKHIWLPMVILGLDGTARLARILRANLLDELNKPYMEMARAKGLSEWRLVLKYPVRLAINPLVSSLGWYLPLIFSGSLIVATVLNLPTIGPLLLRSLIGQDMFLAGAIVLSYFGLAVIGTLISDILLAWLDPRIRMEEASK</sequence>
<feature type="transmembrane region" description="Helical" evidence="7">
    <location>
        <begin position="101"/>
        <end position="124"/>
    </location>
</feature>
<keyword evidence="6 7" id="KW-0472">Membrane</keyword>
<dbReference type="Pfam" id="PF00528">
    <property type="entry name" value="BPD_transp_1"/>
    <property type="match status" value="1"/>
</dbReference>
<dbReference type="PANTHER" id="PTHR30465">
    <property type="entry name" value="INNER MEMBRANE ABC TRANSPORTER"/>
    <property type="match status" value="1"/>
</dbReference>
<keyword evidence="5 7" id="KW-1133">Transmembrane helix</keyword>
<dbReference type="GO" id="GO:0005886">
    <property type="term" value="C:plasma membrane"/>
    <property type="evidence" value="ECO:0007669"/>
    <property type="project" value="UniProtKB-SubCell"/>
</dbReference>
<proteinExistence type="predicted"/>
<keyword evidence="4 7" id="KW-0812">Transmembrane</keyword>
<evidence type="ECO:0000256" key="3">
    <source>
        <dbReference type="ARBA" id="ARBA00022475"/>
    </source>
</evidence>
<dbReference type="PANTHER" id="PTHR30465:SF43">
    <property type="entry name" value="OLIGOPEPTIDE ABC TRANSPORTER, PERMEASE PROTEIN"/>
    <property type="match status" value="1"/>
</dbReference>
<feature type="transmembrane region" description="Helical" evidence="7">
    <location>
        <begin position="256"/>
        <end position="274"/>
    </location>
</feature>
<dbReference type="Pfam" id="PF19300">
    <property type="entry name" value="BPD_transp_1_N"/>
    <property type="match status" value="1"/>
</dbReference>
<accession>A0A3B0TPJ3</accession>
<organism evidence="9">
    <name type="scientific">hydrothermal vent metagenome</name>
    <dbReference type="NCBI Taxonomy" id="652676"/>
    <lineage>
        <taxon>unclassified sequences</taxon>
        <taxon>metagenomes</taxon>
        <taxon>ecological metagenomes</taxon>
    </lineage>
</organism>
<dbReference type="AlphaFoldDB" id="A0A3B0TPJ3"/>
<feature type="transmembrane region" description="Helical" evidence="7">
    <location>
        <begin position="136"/>
        <end position="162"/>
    </location>
</feature>
<evidence type="ECO:0000313" key="9">
    <source>
        <dbReference type="EMBL" id="VAW16362.1"/>
    </source>
</evidence>
<evidence type="ECO:0000256" key="6">
    <source>
        <dbReference type="ARBA" id="ARBA00023136"/>
    </source>
</evidence>
<evidence type="ECO:0000256" key="5">
    <source>
        <dbReference type="ARBA" id="ARBA00022989"/>
    </source>
</evidence>
<evidence type="ECO:0000256" key="1">
    <source>
        <dbReference type="ARBA" id="ARBA00004651"/>
    </source>
</evidence>
<feature type="transmembrane region" description="Helical" evidence="7">
    <location>
        <begin position="294"/>
        <end position="320"/>
    </location>
</feature>
<dbReference type="SUPFAM" id="SSF161098">
    <property type="entry name" value="MetI-like"/>
    <property type="match status" value="1"/>
</dbReference>
<gene>
    <name evidence="9" type="ORF">MNBD_ALPHA09-197</name>
</gene>
<keyword evidence="2" id="KW-0813">Transport</keyword>
<evidence type="ECO:0000256" key="7">
    <source>
        <dbReference type="SAM" id="Phobius"/>
    </source>
</evidence>
<keyword evidence="3" id="KW-1003">Cell membrane</keyword>
<reference evidence="9" key="1">
    <citation type="submission" date="2018-06" db="EMBL/GenBank/DDBJ databases">
        <authorList>
            <person name="Zhirakovskaya E."/>
        </authorList>
    </citation>
    <scope>NUCLEOTIDE SEQUENCE</scope>
</reference>
<protein>
    <submittedName>
        <fullName evidence="9">ABC transporter, permease protein 1 (Cluster 5, nickel/peptides/opines)</fullName>
    </submittedName>
</protein>
<dbReference type="GO" id="GO:0055085">
    <property type="term" value="P:transmembrane transport"/>
    <property type="evidence" value="ECO:0007669"/>
    <property type="project" value="InterPro"/>
</dbReference>
<evidence type="ECO:0000259" key="8">
    <source>
        <dbReference type="PROSITE" id="PS50928"/>
    </source>
</evidence>
<dbReference type="InterPro" id="IPR035906">
    <property type="entry name" value="MetI-like_sf"/>
</dbReference>
<comment type="subcellular location">
    <subcellularLocation>
        <location evidence="1">Cell membrane</location>
        <topology evidence="1">Multi-pass membrane protein</topology>
    </subcellularLocation>
</comment>